<evidence type="ECO:0000256" key="1">
    <source>
        <dbReference type="ARBA" id="ARBA00022448"/>
    </source>
</evidence>
<dbReference type="InterPro" id="IPR009050">
    <property type="entry name" value="Globin-like_sf"/>
</dbReference>
<dbReference type="GO" id="GO:0020037">
    <property type="term" value="F:heme binding"/>
    <property type="evidence" value="ECO:0007669"/>
    <property type="project" value="InterPro"/>
</dbReference>
<keyword evidence="9" id="KW-1185">Reference proteome</keyword>
<sequence>MSRTFLGFSQLLVRRLFATRPARFGLTEEEVVELRDIWRVVDQSPIPVAKIVFKDLFEKKPEYSKKFISNDKFHSYDRDVPLLHQNEFIPHMRAVVTALTNIIKRIENEKEVDRVMDYIAVSHSNQWVKEKEMEDMGKSFKSSLKILNKNKMTEKAEVAFDKFWSSFVEDYMTRIKTITGGATQGSKK</sequence>
<dbReference type="GO" id="GO:0019825">
    <property type="term" value="F:oxygen binding"/>
    <property type="evidence" value="ECO:0007669"/>
    <property type="project" value="InterPro"/>
</dbReference>
<evidence type="ECO:0000259" key="7">
    <source>
        <dbReference type="PROSITE" id="PS01033"/>
    </source>
</evidence>
<dbReference type="CDD" id="cd01040">
    <property type="entry name" value="Mb-like"/>
    <property type="match status" value="1"/>
</dbReference>
<evidence type="ECO:0000256" key="4">
    <source>
        <dbReference type="ARBA" id="ARBA00022723"/>
    </source>
</evidence>
<gene>
    <name evidence="8" type="ORF">GE061_003470</name>
</gene>
<comment type="caution">
    <text evidence="8">The sequence shown here is derived from an EMBL/GenBank/DDBJ whole genome shotgun (WGS) entry which is preliminary data.</text>
</comment>
<evidence type="ECO:0000256" key="3">
    <source>
        <dbReference type="ARBA" id="ARBA00022621"/>
    </source>
</evidence>
<dbReference type="InterPro" id="IPR050532">
    <property type="entry name" value="Globin-like_OT"/>
</dbReference>
<keyword evidence="3 6" id="KW-0561">Oxygen transport</keyword>
<dbReference type="GO" id="GO:0046872">
    <property type="term" value="F:metal ion binding"/>
    <property type="evidence" value="ECO:0007669"/>
    <property type="project" value="UniProtKB-KW"/>
</dbReference>
<dbReference type="EMBL" id="WIXP02000011">
    <property type="protein sequence ID" value="KAF6203057.1"/>
    <property type="molecule type" value="Genomic_DNA"/>
</dbReference>
<dbReference type="Gene3D" id="1.10.490.10">
    <property type="entry name" value="Globins"/>
    <property type="match status" value="1"/>
</dbReference>
<evidence type="ECO:0000256" key="2">
    <source>
        <dbReference type="ARBA" id="ARBA00022617"/>
    </source>
</evidence>
<organism evidence="8 9">
    <name type="scientific">Apolygus lucorum</name>
    <name type="common">Small green plant bug</name>
    <name type="synonym">Lygocoris lucorum</name>
    <dbReference type="NCBI Taxonomy" id="248454"/>
    <lineage>
        <taxon>Eukaryota</taxon>
        <taxon>Metazoa</taxon>
        <taxon>Ecdysozoa</taxon>
        <taxon>Arthropoda</taxon>
        <taxon>Hexapoda</taxon>
        <taxon>Insecta</taxon>
        <taxon>Pterygota</taxon>
        <taxon>Neoptera</taxon>
        <taxon>Paraneoptera</taxon>
        <taxon>Hemiptera</taxon>
        <taxon>Heteroptera</taxon>
        <taxon>Panheteroptera</taxon>
        <taxon>Cimicomorpha</taxon>
        <taxon>Miridae</taxon>
        <taxon>Mirini</taxon>
        <taxon>Apolygus</taxon>
    </lineage>
</organism>
<dbReference type="Pfam" id="PF00042">
    <property type="entry name" value="Globin"/>
    <property type="match status" value="1"/>
</dbReference>
<dbReference type="PANTHER" id="PTHR46458">
    <property type="entry name" value="BLR2807 PROTEIN"/>
    <property type="match status" value="1"/>
</dbReference>
<dbReference type="GO" id="GO:0005344">
    <property type="term" value="F:oxygen carrier activity"/>
    <property type="evidence" value="ECO:0007669"/>
    <property type="project" value="UniProtKB-KW"/>
</dbReference>
<dbReference type="InterPro" id="IPR000971">
    <property type="entry name" value="Globin"/>
</dbReference>
<feature type="domain" description="Globin" evidence="7">
    <location>
        <begin position="25"/>
        <end position="176"/>
    </location>
</feature>
<proteinExistence type="inferred from homology"/>
<keyword evidence="4" id="KW-0479">Metal-binding</keyword>
<dbReference type="AlphaFoldDB" id="A0A6A4JFF3"/>
<dbReference type="PROSITE" id="PS01033">
    <property type="entry name" value="GLOBIN"/>
    <property type="match status" value="1"/>
</dbReference>
<name>A0A6A4JFF3_APOLU</name>
<dbReference type="OrthoDB" id="10571580at2759"/>
<evidence type="ECO:0000256" key="6">
    <source>
        <dbReference type="RuleBase" id="RU000356"/>
    </source>
</evidence>
<keyword evidence="5" id="KW-0408">Iron</keyword>
<dbReference type="PANTHER" id="PTHR46458:SF1">
    <property type="entry name" value="GEO09476P1"/>
    <property type="match status" value="1"/>
</dbReference>
<dbReference type="SUPFAM" id="SSF46458">
    <property type="entry name" value="Globin-like"/>
    <property type="match status" value="1"/>
</dbReference>
<evidence type="ECO:0000313" key="9">
    <source>
        <dbReference type="Proteomes" id="UP000466442"/>
    </source>
</evidence>
<keyword evidence="1 6" id="KW-0813">Transport</keyword>
<evidence type="ECO:0000256" key="5">
    <source>
        <dbReference type="ARBA" id="ARBA00023004"/>
    </source>
</evidence>
<evidence type="ECO:0000313" key="8">
    <source>
        <dbReference type="EMBL" id="KAF6203057.1"/>
    </source>
</evidence>
<dbReference type="InterPro" id="IPR044399">
    <property type="entry name" value="Mb-like_M"/>
</dbReference>
<comment type="similarity">
    <text evidence="6">Belongs to the globin family.</text>
</comment>
<reference evidence="8" key="1">
    <citation type="journal article" date="2021" name="Mol. Ecol. Resour.">
        <title>Apolygus lucorum genome provides insights into omnivorousness and mesophyll feeding.</title>
        <authorList>
            <person name="Liu Y."/>
            <person name="Liu H."/>
            <person name="Wang H."/>
            <person name="Huang T."/>
            <person name="Liu B."/>
            <person name="Yang B."/>
            <person name="Yin L."/>
            <person name="Li B."/>
            <person name="Zhang Y."/>
            <person name="Zhang S."/>
            <person name="Jiang F."/>
            <person name="Zhang X."/>
            <person name="Ren Y."/>
            <person name="Wang B."/>
            <person name="Wang S."/>
            <person name="Lu Y."/>
            <person name="Wu K."/>
            <person name="Fan W."/>
            <person name="Wang G."/>
        </authorList>
    </citation>
    <scope>NUCLEOTIDE SEQUENCE</scope>
    <source>
        <strain evidence="8">12Hb</strain>
    </source>
</reference>
<protein>
    <recommendedName>
        <fullName evidence="7">Globin domain-containing protein</fullName>
    </recommendedName>
</protein>
<dbReference type="Proteomes" id="UP000466442">
    <property type="component" value="Unassembled WGS sequence"/>
</dbReference>
<accession>A0A6A4JFF3</accession>
<dbReference type="InterPro" id="IPR012292">
    <property type="entry name" value="Globin/Proto"/>
</dbReference>
<keyword evidence="2 6" id="KW-0349">Heme</keyword>